<dbReference type="PRINTS" id="PR00080">
    <property type="entry name" value="SDRFAMILY"/>
</dbReference>
<dbReference type="PANTHER" id="PTHR48107">
    <property type="entry name" value="NADPH-DEPENDENT ALDEHYDE REDUCTASE-LIKE PROTEIN, CHLOROPLASTIC-RELATED"/>
    <property type="match status" value="1"/>
</dbReference>
<comment type="caution">
    <text evidence="3">The sequence shown here is derived from an EMBL/GenBank/DDBJ whole genome shotgun (WGS) entry which is preliminary data.</text>
</comment>
<evidence type="ECO:0000256" key="1">
    <source>
        <dbReference type="ARBA" id="ARBA00006484"/>
    </source>
</evidence>
<dbReference type="Gene3D" id="3.40.50.720">
    <property type="entry name" value="NAD(P)-binding Rossmann-like Domain"/>
    <property type="match status" value="1"/>
</dbReference>
<evidence type="ECO:0000313" key="3">
    <source>
        <dbReference type="EMBL" id="RFM33573.1"/>
    </source>
</evidence>
<proteinExistence type="inferred from homology"/>
<dbReference type="AlphaFoldDB" id="A0A3E1P064"/>
<evidence type="ECO:0000313" key="4">
    <source>
        <dbReference type="Proteomes" id="UP000261174"/>
    </source>
</evidence>
<keyword evidence="2" id="KW-0560">Oxidoreductase</keyword>
<dbReference type="FunFam" id="3.40.50.720:FF:000084">
    <property type="entry name" value="Short-chain dehydrogenase reductase"/>
    <property type="match status" value="1"/>
</dbReference>
<keyword evidence="4" id="KW-1185">Reference proteome</keyword>
<dbReference type="SUPFAM" id="SSF51735">
    <property type="entry name" value="NAD(P)-binding Rossmann-fold domains"/>
    <property type="match status" value="1"/>
</dbReference>
<accession>A0A3E1P064</accession>
<sequence length="291" mass="31698">MNFTILKMVNWKKPGTWRTGLACYCKQARGQHNQNNRLKNYNMYPELKGKVALITGATKGIGRGIAEKLASEGLQLILNYSSDETAAQETAQVMDGYGIKYQLIKADVSRPSSIEELYQQALAKFGHLDIVIANAGVEMVDTPFTNYTEKDFDKIYNLNVKGTFFVMQQAAKHITDGGRIILISSTQSLNAETGAAVYASSKSAGKKFVDILSKELGHRQITVNSVMPGVIDQAGVITNISEEFKQLVRDSSPFGRLGSVQDIGKVVAFLASDEAAYINGDHIKANGGSGF</sequence>
<dbReference type="Pfam" id="PF13561">
    <property type="entry name" value="adh_short_C2"/>
    <property type="match status" value="1"/>
</dbReference>
<organism evidence="3 4">
    <name type="scientific">Chitinophaga silvisoli</name>
    <dbReference type="NCBI Taxonomy" id="2291814"/>
    <lineage>
        <taxon>Bacteria</taxon>
        <taxon>Pseudomonadati</taxon>
        <taxon>Bacteroidota</taxon>
        <taxon>Chitinophagia</taxon>
        <taxon>Chitinophagales</taxon>
        <taxon>Chitinophagaceae</taxon>
        <taxon>Chitinophaga</taxon>
    </lineage>
</organism>
<protein>
    <submittedName>
        <fullName evidence="3">SDR family NAD(P)-dependent oxidoreductase</fullName>
    </submittedName>
</protein>
<dbReference type="InterPro" id="IPR002347">
    <property type="entry name" value="SDR_fam"/>
</dbReference>
<reference evidence="3 4" key="1">
    <citation type="submission" date="2018-08" db="EMBL/GenBank/DDBJ databases">
        <title>Chitinophaga sp. K20C18050901, a novel bacterium isolated from forest soil.</title>
        <authorList>
            <person name="Wang C."/>
        </authorList>
    </citation>
    <scope>NUCLEOTIDE SEQUENCE [LARGE SCALE GENOMIC DNA]</scope>
    <source>
        <strain evidence="3 4">K20C18050901</strain>
    </source>
</reference>
<gene>
    <name evidence="3" type="ORF">DXN04_16570</name>
</gene>
<comment type="similarity">
    <text evidence="1">Belongs to the short-chain dehydrogenases/reductases (SDR) family.</text>
</comment>
<name>A0A3E1P064_9BACT</name>
<evidence type="ECO:0000256" key="2">
    <source>
        <dbReference type="ARBA" id="ARBA00023002"/>
    </source>
</evidence>
<dbReference type="PRINTS" id="PR00081">
    <property type="entry name" value="GDHRDH"/>
</dbReference>
<dbReference type="PANTHER" id="PTHR48107:SF7">
    <property type="entry name" value="RE15974P"/>
    <property type="match status" value="1"/>
</dbReference>
<dbReference type="Proteomes" id="UP000261174">
    <property type="component" value="Unassembled WGS sequence"/>
</dbReference>
<dbReference type="InterPro" id="IPR036291">
    <property type="entry name" value="NAD(P)-bd_dom_sf"/>
</dbReference>
<dbReference type="EMBL" id="QTJV01000006">
    <property type="protein sequence ID" value="RFM33573.1"/>
    <property type="molecule type" value="Genomic_DNA"/>
</dbReference>
<dbReference type="GO" id="GO:0016614">
    <property type="term" value="F:oxidoreductase activity, acting on CH-OH group of donors"/>
    <property type="evidence" value="ECO:0007669"/>
    <property type="project" value="UniProtKB-ARBA"/>
</dbReference>